<keyword evidence="9" id="KW-0472">Membrane</keyword>
<dbReference type="EMBL" id="JACHHT010000001">
    <property type="protein sequence ID" value="MBB6520123.1"/>
    <property type="molecule type" value="Genomic_DNA"/>
</dbReference>
<keyword evidence="1" id="KW-0813">Transport</keyword>
<dbReference type="InterPro" id="IPR003593">
    <property type="entry name" value="AAA+_ATPase"/>
</dbReference>
<evidence type="ECO:0000313" key="11">
    <source>
        <dbReference type="EMBL" id="MBB6520123.1"/>
    </source>
</evidence>
<dbReference type="InterPro" id="IPR017871">
    <property type="entry name" value="ABC_transporter-like_CS"/>
</dbReference>
<reference evidence="11 12" key="1">
    <citation type="submission" date="2020-08" db="EMBL/GenBank/DDBJ databases">
        <title>Genomic Encyclopedia of Type Strains, Phase IV (KMG-IV): sequencing the most valuable type-strain genomes for metagenomic binning, comparative biology and taxonomic classification.</title>
        <authorList>
            <person name="Goeker M."/>
        </authorList>
    </citation>
    <scope>NUCLEOTIDE SEQUENCE [LARGE SCALE GENOMIC DNA]</scope>
    <source>
        <strain evidence="11 12">DSM 22368</strain>
    </source>
</reference>
<evidence type="ECO:0000256" key="4">
    <source>
        <dbReference type="ARBA" id="ARBA00022833"/>
    </source>
</evidence>
<evidence type="ECO:0000256" key="8">
    <source>
        <dbReference type="ARBA" id="ARBA00023065"/>
    </source>
</evidence>
<evidence type="ECO:0000259" key="10">
    <source>
        <dbReference type="PROSITE" id="PS50893"/>
    </source>
</evidence>
<keyword evidence="6" id="KW-0864">Zinc transport</keyword>
<dbReference type="AlphaFoldDB" id="A0A7X0JPW0"/>
<keyword evidence="2" id="KW-1003">Cell membrane</keyword>
<gene>
    <name evidence="11" type="ORF">HNR48_000401</name>
</gene>
<dbReference type="InterPro" id="IPR027417">
    <property type="entry name" value="P-loop_NTPase"/>
</dbReference>
<comment type="caution">
    <text evidence="11">The sequence shown here is derived from an EMBL/GenBank/DDBJ whole genome shotgun (WGS) entry which is preliminary data.</text>
</comment>
<dbReference type="FunCoup" id="A0A7X0JPW0">
    <property type="interactions" value="115"/>
</dbReference>
<dbReference type="Gene3D" id="3.40.50.300">
    <property type="entry name" value="P-loop containing nucleotide triphosphate hydrolases"/>
    <property type="match status" value="1"/>
</dbReference>
<evidence type="ECO:0000256" key="2">
    <source>
        <dbReference type="ARBA" id="ARBA00022475"/>
    </source>
</evidence>
<evidence type="ECO:0000256" key="5">
    <source>
        <dbReference type="ARBA" id="ARBA00022840"/>
    </source>
</evidence>
<dbReference type="GO" id="GO:0016887">
    <property type="term" value="F:ATP hydrolysis activity"/>
    <property type="evidence" value="ECO:0007669"/>
    <property type="project" value="InterPro"/>
</dbReference>
<feature type="domain" description="ABC transporter" evidence="10">
    <location>
        <begin position="7"/>
        <end position="221"/>
    </location>
</feature>
<protein>
    <submittedName>
        <fullName evidence="11">Zinc transport system ATP-binding protein</fullName>
        <ecNumber evidence="11">3.6.3.-</ecNumber>
    </submittedName>
</protein>
<keyword evidence="11" id="KW-0378">Hydrolase</keyword>
<keyword evidence="3" id="KW-0547">Nucleotide-binding</keyword>
<dbReference type="GO" id="GO:0010043">
    <property type="term" value="P:response to zinc ion"/>
    <property type="evidence" value="ECO:0007669"/>
    <property type="project" value="TreeGrafter"/>
</dbReference>
<evidence type="ECO:0000256" key="1">
    <source>
        <dbReference type="ARBA" id="ARBA00022448"/>
    </source>
</evidence>
<dbReference type="NCBIfam" id="NF007090">
    <property type="entry name" value="PRK09544.1"/>
    <property type="match status" value="1"/>
</dbReference>
<dbReference type="EC" id="3.6.3.-" evidence="11"/>
<keyword evidence="7" id="KW-1278">Translocase</keyword>
<dbReference type="PROSITE" id="PS50893">
    <property type="entry name" value="ABC_TRANSPORTER_2"/>
    <property type="match status" value="1"/>
</dbReference>
<evidence type="ECO:0000256" key="9">
    <source>
        <dbReference type="ARBA" id="ARBA00023136"/>
    </source>
</evidence>
<dbReference type="PANTHER" id="PTHR42734:SF9">
    <property type="entry name" value="ZINC IMPORT ATP-BINDING PROTEIN ZNUC"/>
    <property type="match status" value="1"/>
</dbReference>
<dbReference type="GO" id="GO:0005524">
    <property type="term" value="F:ATP binding"/>
    <property type="evidence" value="ECO:0007669"/>
    <property type="project" value="UniProtKB-KW"/>
</dbReference>
<keyword evidence="4" id="KW-0862">Zinc</keyword>
<accession>A0A7X0JPW0</accession>
<dbReference type="InterPro" id="IPR003439">
    <property type="entry name" value="ABC_transporter-like_ATP-bd"/>
</dbReference>
<name>A0A7X0JPW0_9GAMM</name>
<dbReference type="SMART" id="SM00382">
    <property type="entry name" value="AAA"/>
    <property type="match status" value="1"/>
</dbReference>
<dbReference type="PANTHER" id="PTHR42734">
    <property type="entry name" value="METAL TRANSPORT SYSTEM ATP-BINDING PROTEIN TM_0124-RELATED"/>
    <property type="match status" value="1"/>
</dbReference>
<sequence>MTEPFLLKAESLSIHRQGRTLVDKASLSLQAGKVVSLIGPNGAGKTTLIRALMKLLKIDEGHLHIKEGLRIGYMPQKLNLDASLPITVLAFLSLNQKRDEHFFESAEKTDVRCIFERPMQSLSGGELQRVLLCRAILKKPQLLILDEPAQGLDVNGQAELYRLIAQLRDELNCGVLMVSHDLHFVMAATDEVICLNQHICCHGHPEKVSLHPEYLKLFGQQQAANVALYTHHHDHQHGVHGELIEPCNHNH</sequence>
<dbReference type="Proteomes" id="UP000528457">
    <property type="component" value="Unassembled WGS sequence"/>
</dbReference>
<organism evidence="11 12">
    <name type="scientific">Pseudoteredinibacter isoporae</name>
    <dbReference type="NCBI Taxonomy" id="570281"/>
    <lineage>
        <taxon>Bacteria</taxon>
        <taxon>Pseudomonadati</taxon>
        <taxon>Pseudomonadota</taxon>
        <taxon>Gammaproteobacteria</taxon>
        <taxon>Cellvibrionales</taxon>
        <taxon>Cellvibrionaceae</taxon>
        <taxon>Pseudoteredinibacter</taxon>
    </lineage>
</organism>
<dbReference type="PROSITE" id="PS00211">
    <property type="entry name" value="ABC_TRANSPORTER_1"/>
    <property type="match status" value="1"/>
</dbReference>
<dbReference type="RefSeq" id="WP_166852188.1">
    <property type="nucleotide sequence ID" value="NZ_JAAONY010000001.1"/>
</dbReference>
<dbReference type="GO" id="GO:0006829">
    <property type="term" value="P:zinc ion transport"/>
    <property type="evidence" value="ECO:0007669"/>
    <property type="project" value="UniProtKB-KW"/>
</dbReference>
<keyword evidence="12" id="KW-1185">Reference proteome</keyword>
<keyword evidence="8" id="KW-0406">Ion transport</keyword>
<keyword evidence="5 11" id="KW-0067">ATP-binding</keyword>
<dbReference type="FunFam" id="3.40.50.300:FF:000392">
    <property type="entry name" value="Zinc import ATP-binding protein ZnuC"/>
    <property type="match status" value="1"/>
</dbReference>
<dbReference type="InterPro" id="IPR050153">
    <property type="entry name" value="Metal_Ion_Import_ABC"/>
</dbReference>
<evidence type="ECO:0000256" key="3">
    <source>
        <dbReference type="ARBA" id="ARBA00022741"/>
    </source>
</evidence>
<evidence type="ECO:0000313" key="12">
    <source>
        <dbReference type="Proteomes" id="UP000528457"/>
    </source>
</evidence>
<proteinExistence type="predicted"/>
<evidence type="ECO:0000256" key="7">
    <source>
        <dbReference type="ARBA" id="ARBA00022967"/>
    </source>
</evidence>
<dbReference type="SUPFAM" id="SSF52540">
    <property type="entry name" value="P-loop containing nucleoside triphosphate hydrolases"/>
    <property type="match status" value="1"/>
</dbReference>
<dbReference type="InParanoid" id="A0A7X0JPW0"/>
<dbReference type="Pfam" id="PF00005">
    <property type="entry name" value="ABC_tran"/>
    <property type="match status" value="1"/>
</dbReference>
<evidence type="ECO:0000256" key="6">
    <source>
        <dbReference type="ARBA" id="ARBA00022906"/>
    </source>
</evidence>